<feature type="non-terminal residue" evidence="1">
    <location>
        <position position="1"/>
    </location>
</feature>
<dbReference type="Proteomes" id="UP001152795">
    <property type="component" value="Unassembled WGS sequence"/>
</dbReference>
<dbReference type="EMBL" id="CACRXK020017063">
    <property type="protein sequence ID" value="CAB4030679.1"/>
    <property type="molecule type" value="Genomic_DNA"/>
</dbReference>
<reference evidence="1" key="1">
    <citation type="submission" date="2020-04" db="EMBL/GenBank/DDBJ databases">
        <authorList>
            <person name="Alioto T."/>
            <person name="Alioto T."/>
            <person name="Gomez Garrido J."/>
        </authorList>
    </citation>
    <scope>NUCLEOTIDE SEQUENCE</scope>
    <source>
        <strain evidence="1">A484AB</strain>
    </source>
</reference>
<keyword evidence="2" id="KW-1185">Reference proteome</keyword>
<evidence type="ECO:0000313" key="2">
    <source>
        <dbReference type="Proteomes" id="UP001152795"/>
    </source>
</evidence>
<accession>A0A7D9LDI3</accession>
<dbReference type="OrthoDB" id="10546217at2759"/>
<name>A0A7D9LDI3_PARCT</name>
<proteinExistence type="predicted"/>
<evidence type="ECO:0000313" key="1">
    <source>
        <dbReference type="EMBL" id="CAB4030679.1"/>
    </source>
</evidence>
<protein>
    <submittedName>
        <fullName evidence="1">Uncharacterized protein</fullName>
    </submittedName>
</protein>
<gene>
    <name evidence="1" type="ORF">PACLA_8A032830</name>
</gene>
<comment type="caution">
    <text evidence="1">The sequence shown here is derived from an EMBL/GenBank/DDBJ whole genome shotgun (WGS) entry which is preliminary data.</text>
</comment>
<dbReference type="AlphaFoldDB" id="A0A7D9LDI3"/>
<sequence length="111" mass="12549">SADIRWHKVSRFQKKYTMKFHQNIADYTVSASQDSVTASQNNNGATIFHRFDLRVPNKPYVVLKSTSGKNLYLSSDGAGNLKLKSWNLPKRSPPGASKYVDPAFLFRLVKT</sequence>
<organism evidence="1 2">
    <name type="scientific">Paramuricea clavata</name>
    <name type="common">Red gorgonian</name>
    <name type="synonym">Violescent sea-whip</name>
    <dbReference type="NCBI Taxonomy" id="317549"/>
    <lineage>
        <taxon>Eukaryota</taxon>
        <taxon>Metazoa</taxon>
        <taxon>Cnidaria</taxon>
        <taxon>Anthozoa</taxon>
        <taxon>Octocorallia</taxon>
        <taxon>Malacalcyonacea</taxon>
        <taxon>Plexauridae</taxon>
        <taxon>Paramuricea</taxon>
    </lineage>
</organism>